<dbReference type="PROSITE" id="PS50174">
    <property type="entry name" value="G_PATCH"/>
    <property type="match status" value="1"/>
</dbReference>
<keyword evidence="6" id="KW-0695">RNA-directed DNA polymerase</keyword>
<dbReference type="Proteomes" id="UP000233551">
    <property type="component" value="Unassembled WGS sequence"/>
</dbReference>
<feature type="domain" description="G-patch" evidence="7">
    <location>
        <begin position="1"/>
        <end position="44"/>
    </location>
</feature>
<dbReference type="InterPro" id="IPR041373">
    <property type="entry name" value="RT_RNaseH"/>
</dbReference>
<evidence type="ECO:0000313" key="9">
    <source>
        <dbReference type="EMBL" id="PKI48565.1"/>
    </source>
</evidence>
<keyword evidence="5" id="KW-0378">Hydrolase</keyword>
<keyword evidence="10" id="KW-1185">Reference proteome</keyword>
<name>A0A2I0IXA8_PUNGR</name>
<dbReference type="GO" id="GO:0004523">
    <property type="term" value="F:RNA-DNA hybrid ribonuclease activity"/>
    <property type="evidence" value="ECO:0007669"/>
    <property type="project" value="InterPro"/>
</dbReference>
<accession>A0A2I0IXA8</accession>
<dbReference type="GO" id="GO:0003964">
    <property type="term" value="F:RNA-directed DNA polymerase activity"/>
    <property type="evidence" value="ECO:0007669"/>
    <property type="project" value="UniProtKB-KW"/>
</dbReference>
<dbReference type="Gene3D" id="3.30.420.10">
    <property type="entry name" value="Ribonuclease H-like superfamily/Ribonuclease H"/>
    <property type="match status" value="1"/>
</dbReference>
<keyword evidence="4" id="KW-0255">Endonuclease</keyword>
<evidence type="ECO:0000256" key="1">
    <source>
        <dbReference type="ARBA" id="ARBA00022679"/>
    </source>
</evidence>
<dbReference type="PANTHER" id="PTHR48475">
    <property type="entry name" value="RIBONUCLEASE H"/>
    <property type="match status" value="1"/>
</dbReference>
<evidence type="ECO:0000259" key="8">
    <source>
        <dbReference type="PROSITE" id="PS50879"/>
    </source>
</evidence>
<evidence type="ECO:0000256" key="5">
    <source>
        <dbReference type="ARBA" id="ARBA00022801"/>
    </source>
</evidence>
<dbReference type="EMBL" id="PGOL01002375">
    <property type="protein sequence ID" value="PKI48565.1"/>
    <property type="molecule type" value="Genomic_DNA"/>
</dbReference>
<evidence type="ECO:0008006" key="11">
    <source>
        <dbReference type="Google" id="ProtNLM"/>
    </source>
</evidence>
<dbReference type="InterPro" id="IPR043502">
    <property type="entry name" value="DNA/RNA_pol_sf"/>
</dbReference>
<feature type="domain" description="RNase H type-1" evidence="8">
    <location>
        <begin position="487"/>
        <end position="553"/>
    </location>
</feature>
<evidence type="ECO:0000256" key="6">
    <source>
        <dbReference type="ARBA" id="ARBA00022918"/>
    </source>
</evidence>
<evidence type="ECO:0000256" key="4">
    <source>
        <dbReference type="ARBA" id="ARBA00022759"/>
    </source>
</evidence>
<proteinExistence type="predicted"/>
<organism evidence="9 10">
    <name type="scientific">Punica granatum</name>
    <name type="common">Pomegranate</name>
    <dbReference type="NCBI Taxonomy" id="22663"/>
    <lineage>
        <taxon>Eukaryota</taxon>
        <taxon>Viridiplantae</taxon>
        <taxon>Streptophyta</taxon>
        <taxon>Embryophyta</taxon>
        <taxon>Tracheophyta</taxon>
        <taxon>Spermatophyta</taxon>
        <taxon>Magnoliopsida</taxon>
        <taxon>eudicotyledons</taxon>
        <taxon>Gunneridae</taxon>
        <taxon>Pentapetalae</taxon>
        <taxon>rosids</taxon>
        <taxon>malvids</taxon>
        <taxon>Myrtales</taxon>
        <taxon>Lythraceae</taxon>
        <taxon>Punica</taxon>
    </lineage>
</organism>
<reference evidence="9 10" key="1">
    <citation type="submission" date="2017-11" db="EMBL/GenBank/DDBJ databases">
        <title>De-novo sequencing of pomegranate (Punica granatum L.) genome.</title>
        <authorList>
            <person name="Akparov Z."/>
            <person name="Amiraslanov A."/>
            <person name="Hajiyeva S."/>
            <person name="Abbasov M."/>
            <person name="Kaur K."/>
            <person name="Hamwieh A."/>
            <person name="Solovyev V."/>
            <person name="Salamov A."/>
            <person name="Braich B."/>
            <person name="Kosarev P."/>
            <person name="Mahmoud A."/>
            <person name="Hajiyev E."/>
            <person name="Babayeva S."/>
            <person name="Izzatullayeva V."/>
            <person name="Mammadov A."/>
            <person name="Mammadov A."/>
            <person name="Sharifova S."/>
            <person name="Ojaghi J."/>
            <person name="Eynullazada K."/>
            <person name="Bayramov B."/>
            <person name="Abdulazimova A."/>
            <person name="Shahmuradov I."/>
        </authorList>
    </citation>
    <scope>NUCLEOTIDE SEQUENCE [LARGE SCALE GENOMIC DNA]</scope>
    <source>
        <strain evidence="10">cv. AG2017</strain>
        <tissue evidence="9">Leaf</tissue>
    </source>
</reference>
<evidence type="ECO:0000256" key="2">
    <source>
        <dbReference type="ARBA" id="ARBA00022695"/>
    </source>
</evidence>
<evidence type="ECO:0000313" key="10">
    <source>
        <dbReference type="Proteomes" id="UP000233551"/>
    </source>
</evidence>
<keyword evidence="3" id="KW-0540">Nuclease</keyword>
<keyword evidence="2" id="KW-0548">Nucleotidyltransferase</keyword>
<dbReference type="InterPro" id="IPR036397">
    <property type="entry name" value="RNaseH_sf"/>
</dbReference>
<evidence type="ECO:0000256" key="3">
    <source>
        <dbReference type="ARBA" id="ARBA00022722"/>
    </source>
</evidence>
<dbReference type="InterPro" id="IPR002156">
    <property type="entry name" value="RNaseH_domain"/>
</dbReference>
<sequence length="553" mass="63461">MVRKVLLRHNYIPGTRLGAEGQGINRLIEIEEYKNRRGLGFRPSCHEIIKARRGKHLHHLAAHYGKINMGIPIPLLSHFFPAPPHIIGGTLDGPFSVSEDEPVDLSTICAVTKETPLGVHMHLAQENEELNNWTSVPRYSAVIIDVLHSNSNLRYVDSNSSEKHLEESRPIYFGKELDKDGRVPEIEESLRRLENHQFTSVEPTKEINVGTEEESRTLKIGTSLDLIQWARMIDFLKEYQEVFAWSYADMSDLDPSIVKHFFPLDTERFPPKRQHLRRQRAGLLLRIMEEVIKKINAASWKFAITPNGWQTSCLWRRKMEESDDQVGRRMSEGLRHYQGILGSASVRRQSLGCMLGQKDKSTHAKHAIYYLSKKFIEGESNYSEIEKMCCALVWVMQRLRQYTIYHTIRLLSKADPLKYLLDSPSSKKNITKWRCQLTEYDIEYVPRTLVKGQAIADHLAEFPIEDDTPINSDFPNEGILQVDSEENKFAWKIYFDGAVNSTGSGISAVLISPDERYYPIAAKIDFPCTNNVAEYEACILDLQAAIEFKVKEL</sequence>
<dbReference type="InterPro" id="IPR012337">
    <property type="entry name" value="RNaseH-like_sf"/>
</dbReference>
<dbReference type="InterPro" id="IPR000467">
    <property type="entry name" value="G_patch_dom"/>
</dbReference>
<dbReference type="AlphaFoldDB" id="A0A2I0IXA8"/>
<dbReference type="PROSITE" id="PS50879">
    <property type="entry name" value="RNASE_H_1"/>
    <property type="match status" value="1"/>
</dbReference>
<dbReference type="PANTHER" id="PTHR48475:SF1">
    <property type="entry name" value="RNASE H TYPE-1 DOMAIN-CONTAINING PROTEIN"/>
    <property type="match status" value="1"/>
</dbReference>
<dbReference type="Pfam" id="PF17917">
    <property type="entry name" value="RT_RNaseH"/>
    <property type="match status" value="1"/>
</dbReference>
<dbReference type="SUPFAM" id="SSF53098">
    <property type="entry name" value="Ribonuclease H-like"/>
    <property type="match status" value="1"/>
</dbReference>
<dbReference type="SUPFAM" id="SSF56672">
    <property type="entry name" value="DNA/RNA polymerases"/>
    <property type="match status" value="1"/>
</dbReference>
<keyword evidence="1" id="KW-0808">Transferase</keyword>
<evidence type="ECO:0000259" key="7">
    <source>
        <dbReference type="PROSITE" id="PS50174"/>
    </source>
</evidence>
<gene>
    <name evidence="9" type="ORF">CRG98_031047</name>
</gene>
<comment type="caution">
    <text evidence="9">The sequence shown here is derived from an EMBL/GenBank/DDBJ whole genome shotgun (WGS) entry which is preliminary data.</text>
</comment>
<dbReference type="GO" id="GO:0003676">
    <property type="term" value="F:nucleic acid binding"/>
    <property type="evidence" value="ECO:0007669"/>
    <property type="project" value="InterPro"/>
</dbReference>
<protein>
    <recommendedName>
        <fullName evidence="11">G-patch domain-containing protein</fullName>
    </recommendedName>
</protein>